<comment type="catalytic activity">
    <reaction evidence="1">
        <text>L-cysteine + O2 = 3-sulfino-L-alanine + H(+)</text>
        <dbReference type="Rhea" id="RHEA:20441"/>
        <dbReference type="ChEBI" id="CHEBI:15378"/>
        <dbReference type="ChEBI" id="CHEBI:15379"/>
        <dbReference type="ChEBI" id="CHEBI:35235"/>
        <dbReference type="ChEBI" id="CHEBI:61085"/>
        <dbReference type="EC" id="1.13.11.20"/>
    </reaction>
</comment>
<evidence type="ECO:0000256" key="5">
    <source>
        <dbReference type="ARBA" id="ARBA00013133"/>
    </source>
</evidence>
<keyword evidence="9" id="KW-0560">Oxidoreductase</keyword>
<evidence type="ECO:0000313" key="15">
    <source>
        <dbReference type="RefSeq" id="XP_008485325.1"/>
    </source>
</evidence>
<feature type="cross-link" description="3'-(S-cysteinyl)-tyrosine (Cys-Tyr)" evidence="11">
    <location>
        <begin position="365"/>
        <end position="433"/>
    </location>
</feature>
<dbReference type="AlphaFoldDB" id="A0A1S3DNH5"/>
<dbReference type="STRING" id="121845.A0A1S3DNH5"/>
<keyword evidence="10 12" id="KW-0408">Iron</keyword>
<feature type="region of interest" description="Disordered" evidence="13">
    <location>
        <begin position="27"/>
        <end position="48"/>
    </location>
</feature>
<dbReference type="GO" id="GO:0019448">
    <property type="term" value="P:L-cysteine catabolic process"/>
    <property type="evidence" value="ECO:0007669"/>
    <property type="project" value="TreeGrafter"/>
</dbReference>
<proteinExistence type="inferred from homology"/>
<dbReference type="InterPro" id="IPR010300">
    <property type="entry name" value="CDO_1"/>
</dbReference>
<organism evidence="14 15">
    <name type="scientific">Diaphorina citri</name>
    <name type="common">Asian citrus psyllid</name>
    <dbReference type="NCBI Taxonomy" id="121845"/>
    <lineage>
        <taxon>Eukaryota</taxon>
        <taxon>Metazoa</taxon>
        <taxon>Ecdysozoa</taxon>
        <taxon>Arthropoda</taxon>
        <taxon>Hexapoda</taxon>
        <taxon>Insecta</taxon>
        <taxon>Pterygota</taxon>
        <taxon>Neoptera</taxon>
        <taxon>Paraneoptera</taxon>
        <taxon>Hemiptera</taxon>
        <taxon>Sternorrhyncha</taxon>
        <taxon>Psylloidea</taxon>
        <taxon>Psyllidae</taxon>
        <taxon>Diaphorininae</taxon>
        <taxon>Diaphorina</taxon>
    </lineage>
</organism>
<evidence type="ECO:0000256" key="11">
    <source>
        <dbReference type="PIRSR" id="PIRSR610300-50"/>
    </source>
</evidence>
<evidence type="ECO:0000256" key="7">
    <source>
        <dbReference type="ARBA" id="ARBA00022784"/>
    </source>
</evidence>
<reference evidence="15 16" key="1">
    <citation type="submission" date="2025-04" db="UniProtKB">
        <authorList>
            <consortium name="RefSeq"/>
        </authorList>
    </citation>
    <scope>IDENTIFICATION</scope>
</reference>
<feature type="binding site" evidence="12">
    <location>
        <position position="358"/>
    </location>
    <ligand>
        <name>Fe cation</name>
        <dbReference type="ChEBI" id="CHEBI:24875"/>
        <note>catalytic</note>
    </ligand>
</feature>
<evidence type="ECO:0000256" key="6">
    <source>
        <dbReference type="ARBA" id="ARBA00022723"/>
    </source>
</evidence>
<evidence type="ECO:0000256" key="2">
    <source>
        <dbReference type="ARBA" id="ARBA00001962"/>
    </source>
</evidence>
<dbReference type="PANTHER" id="PTHR12918:SF1">
    <property type="entry name" value="CYSTEINE DIOXYGENASE TYPE 1"/>
    <property type="match status" value="1"/>
</dbReference>
<feature type="binding site" evidence="12">
    <location>
        <position position="360"/>
    </location>
    <ligand>
        <name>Fe cation</name>
        <dbReference type="ChEBI" id="CHEBI:24875"/>
        <note>catalytic</note>
    </ligand>
</feature>
<dbReference type="GO" id="GO:0017172">
    <property type="term" value="F:cysteine dioxygenase activity"/>
    <property type="evidence" value="ECO:0007669"/>
    <property type="project" value="UniProtKB-EC"/>
</dbReference>
<dbReference type="InterPro" id="IPR011051">
    <property type="entry name" value="RmlC_Cupin_sf"/>
</dbReference>
<dbReference type="RefSeq" id="XP_026688305.1">
    <property type="nucleotide sequence ID" value="XM_026832504.1"/>
</dbReference>
<dbReference type="Gene3D" id="2.60.120.10">
    <property type="entry name" value="Jelly Rolls"/>
    <property type="match status" value="1"/>
</dbReference>
<dbReference type="UniPathway" id="UPA00012">
    <property type="reaction ID" value="UER00537"/>
</dbReference>
<dbReference type="PaxDb" id="121845-A0A1S3DNH5"/>
<gene>
    <name evidence="15 16" type="primary">LOC103521993</name>
</gene>
<dbReference type="PANTHER" id="PTHR12918">
    <property type="entry name" value="CYSTEINE DIOXYGENASE"/>
    <property type="match status" value="1"/>
</dbReference>
<keyword evidence="8" id="KW-0223">Dioxygenase</keyword>
<accession>A0A1S3DNH5</accession>
<dbReference type="Pfam" id="PF05995">
    <property type="entry name" value="CDO_I"/>
    <property type="match status" value="1"/>
</dbReference>
<dbReference type="InterPro" id="IPR014710">
    <property type="entry name" value="RmlC-like_jellyroll"/>
</dbReference>
<dbReference type="FunFam" id="2.60.120.10:FF:000045">
    <property type="entry name" value="Cysteine dioxygenase 1"/>
    <property type="match status" value="1"/>
</dbReference>
<comment type="pathway">
    <text evidence="3">Organosulfur biosynthesis; taurine biosynthesis; hypotaurine from L-cysteine: step 1/2.</text>
</comment>
<feature type="binding site" evidence="12">
    <location>
        <position position="416"/>
    </location>
    <ligand>
        <name>Fe cation</name>
        <dbReference type="ChEBI" id="CHEBI:24875"/>
        <note>catalytic</note>
    </ligand>
</feature>
<dbReference type="KEGG" id="dci:103521993"/>
<comment type="similarity">
    <text evidence="4">Belongs to the cysteine dioxygenase family.</text>
</comment>
<dbReference type="GO" id="GO:0008198">
    <property type="term" value="F:ferrous iron binding"/>
    <property type="evidence" value="ECO:0007669"/>
    <property type="project" value="UniProtKB-ARBA"/>
</dbReference>
<evidence type="ECO:0000256" key="13">
    <source>
        <dbReference type="SAM" id="MobiDB-lite"/>
    </source>
</evidence>
<evidence type="ECO:0000256" key="9">
    <source>
        <dbReference type="ARBA" id="ARBA00023002"/>
    </source>
</evidence>
<keyword evidence="6 12" id="KW-0479">Metal-binding</keyword>
<dbReference type="GO" id="GO:0042412">
    <property type="term" value="P:taurine biosynthetic process"/>
    <property type="evidence" value="ECO:0007669"/>
    <property type="project" value="UniProtKB-UniPathway"/>
</dbReference>
<evidence type="ECO:0000256" key="8">
    <source>
        <dbReference type="ARBA" id="ARBA00022964"/>
    </source>
</evidence>
<evidence type="ECO:0000256" key="12">
    <source>
        <dbReference type="PIRSR" id="PIRSR610300-51"/>
    </source>
</evidence>
<dbReference type="GeneID" id="103521993"/>
<sequence length="481" mass="54300">MSHLTDRDIPMAFGSQETVSCPLAGKRAASGVTKSPQSVGTEGHPEKSVRGVGTCEYFQTRRWNCDRTEESEFPQEYGLLSSRPIQIGKHEADIKHCCVSPCDTSVFDQLKSLNLTASAELPSGYMATRTAPCDFNAFGKCDGKVADKVELFYGNPLRHGWDEPGDCDHTGYGKRRAADTSEDTCCKKCRVSCDRHTNACQHKEVTRESCGDTGKCLQNNDKTLVNKAEAREFCGDIERYSCSNDKTLVSKCTAYDTNNNTDGDLDSYYKFPRSIDNLPQLNCLADLVEELHRIFSDDHVNVDYVKFVMKSYKSNPMEWRKYSKFDKYKYTRNLVDAGNDKFNLMILCWGEGHGSSVHDHADAHCFMKMLDGCLTETRYAWPQTDEDGEEKPLQVIGKSPLKLNEVCYINDSLGLHRVENSSYADRAVSLHLYSPPFNACSVFNERTGHKTVSKVTFWSKFGKREKKTKIDDNQVQELDDN</sequence>
<evidence type="ECO:0000256" key="4">
    <source>
        <dbReference type="ARBA" id="ARBA00006622"/>
    </source>
</evidence>
<comment type="cofactor">
    <cofactor evidence="2">
        <name>Fe cation</name>
        <dbReference type="ChEBI" id="CHEBI:24875"/>
    </cofactor>
</comment>
<evidence type="ECO:0000313" key="16">
    <source>
        <dbReference type="RefSeq" id="XP_026688305.1"/>
    </source>
</evidence>
<dbReference type="CDD" id="cd10548">
    <property type="entry name" value="cupin_CDO"/>
    <property type="match status" value="1"/>
</dbReference>
<dbReference type="SUPFAM" id="SSF51182">
    <property type="entry name" value="RmlC-like cupins"/>
    <property type="match status" value="1"/>
</dbReference>
<evidence type="ECO:0000256" key="10">
    <source>
        <dbReference type="ARBA" id="ARBA00023004"/>
    </source>
</evidence>
<evidence type="ECO:0000313" key="14">
    <source>
        <dbReference type="Proteomes" id="UP000079169"/>
    </source>
</evidence>
<evidence type="ECO:0000256" key="3">
    <source>
        <dbReference type="ARBA" id="ARBA00004759"/>
    </source>
</evidence>
<keyword evidence="14" id="KW-1185">Reference proteome</keyword>
<keyword evidence="7 11" id="KW-0883">Thioether bond</keyword>
<evidence type="ECO:0000256" key="1">
    <source>
        <dbReference type="ARBA" id="ARBA00000629"/>
    </source>
</evidence>
<protein>
    <recommendedName>
        <fullName evidence="5">cysteine dioxygenase</fullName>
        <ecNumber evidence="5">1.13.11.20</ecNumber>
    </recommendedName>
</protein>
<dbReference type="Proteomes" id="UP000079169">
    <property type="component" value="Unplaced"/>
</dbReference>
<dbReference type="RefSeq" id="XP_008485325.1">
    <property type="nucleotide sequence ID" value="XM_008487103.2"/>
</dbReference>
<dbReference type="EC" id="1.13.11.20" evidence="5"/>
<name>A0A1S3DNH5_DIACI</name>